<dbReference type="InterPro" id="IPR022148">
    <property type="entry name" value="CopG_antitoxin"/>
</dbReference>
<dbReference type="Pfam" id="PF12441">
    <property type="entry name" value="CopG_antitoxin"/>
    <property type="match status" value="1"/>
</dbReference>
<evidence type="ECO:0000313" key="2">
    <source>
        <dbReference type="Proteomes" id="UP000176192"/>
    </source>
</evidence>
<dbReference type="EMBL" id="MFVV01000033">
    <property type="protein sequence ID" value="OGJ02826.1"/>
    <property type="molecule type" value="Genomic_DNA"/>
</dbReference>
<dbReference type="Proteomes" id="UP000176192">
    <property type="component" value="Unassembled WGS sequence"/>
</dbReference>
<dbReference type="AlphaFoldDB" id="A0A1F6Y916"/>
<sequence length="90" mass="10666">MRKKIKIQKFKDENKERDFWGKFNLAKNFEPSDFKRISFPTLKPSSQPISLRLPSHILARVKERANEIDMPYQSLIKKYIAQGILKEDSN</sequence>
<name>A0A1F6Y916_9BACT</name>
<reference evidence="1 2" key="1">
    <citation type="journal article" date="2016" name="Nat. Commun.">
        <title>Thousands of microbial genomes shed light on interconnected biogeochemical processes in an aquifer system.</title>
        <authorList>
            <person name="Anantharaman K."/>
            <person name="Brown C.T."/>
            <person name="Hug L.A."/>
            <person name="Sharon I."/>
            <person name="Castelle C.J."/>
            <person name="Probst A.J."/>
            <person name="Thomas B.C."/>
            <person name="Singh A."/>
            <person name="Wilkins M.J."/>
            <person name="Karaoz U."/>
            <person name="Brodie E.L."/>
            <person name="Williams K.H."/>
            <person name="Hubbard S.S."/>
            <person name="Banfield J.F."/>
        </authorList>
    </citation>
    <scope>NUCLEOTIDE SEQUENCE [LARGE SCALE GENOMIC DNA]</scope>
</reference>
<proteinExistence type="predicted"/>
<gene>
    <name evidence="1" type="ORF">A3G06_00340</name>
</gene>
<protein>
    <submittedName>
        <fullName evidence="1">Uncharacterized protein</fullName>
    </submittedName>
</protein>
<organism evidence="1 2">
    <name type="scientific">Candidatus Nomurabacteria bacterium RIFCSPLOWO2_12_FULL_46_14</name>
    <dbReference type="NCBI Taxonomy" id="1801797"/>
    <lineage>
        <taxon>Bacteria</taxon>
        <taxon>Candidatus Nomuraibacteriota</taxon>
    </lineage>
</organism>
<comment type="caution">
    <text evidence="1">The sequence shown here is derived from an EMBL/GenBank/DDBJ whole genome shotgun (WGS) entry which is preliminary data.</text>
</comment>
<dbReference type="STRING" id="1801797.A3G06_00340"/>
<accession>A0A1F6Y916</accession>
<evidence type="ECO:0000313" key="1">
    <source>
        <dbReference type="EMBL" id="OGJ02826.1"/>
    </source>
</evidence>